<dbReference type="Proteomes" id="UP001499987">
    <property type="component" value="Unassembled WGS sequence"/>
</dbReference>
<gene>
    <name evidence="1" type="ORF">GCM10009663_27490</name>
</gene>
<dbReference type="EMBL" id="BAAALD010000021">
    <property type="protein sequence ID" value="GAA1083004.1"/>
    <property type="molecule type" value="Genomic_DNA"/>
</dbReference>
<name>A0ABN1TG66_9ACTN</name>
<reference evidence="1 2" key="1">
    <citation type="journal article" date="2019" name="Int. J. Syst. Evol. Microbiol.">
        <title>The Global Catalogue of Microorganisms (GCM) 10K type strain sequencing project: providing services to taxonomists for standard genome sequencing and annotation.</title>
        <authorList>
            <consortium name="The Broad Institute Genomics Platform"/>
            <consortium name="The Broad Institute Genome Sequencing Center for Infectious Disease"/>
            <person name="Wu L."/>
            <person name="Ma J."/>
        </authorList>
    </citation>
    <scope>NUCLEOTIDE SEQUENCE [LARGE SCALE GENOMIC DNA]</scope>
    <source>
        <strain evidence="1 2">JCM 13002</strain>
    </source>
</reference>
<protein>
    <recommendedName>
        <fullName evidence="3">EcsC family protein</fullName>
    </recommendedName>
</protein>
<organism evidence="1 2">
    <name type="scientific">Kitasatospora arboriphila</name>
    <dbReference type="NCBI Taxonomy" id="258052"/>
    <lineage>
        <taxon>Bacteria</taxon>
        <taxon>Bacillati</taxon>
        <taxon>Actinomycetota</taxon>
        <taxon>Actinomycetes</taxon>
        <taxon>Kitasatosporales</taxon>
        <taxon>Streptomycetaceae</taxon>
        <taxon>Kitasatospora</taxon>
    </lineage>
</organism>
<sequence length="230" mass="23856">MPTSDHDGRGPDDPESRSLVLRLLDKAIETQSPMVSKNITRARHRNRAATPAEVVRALERMYLATQTTTGAAVGGAAAVPAIGTGLALAMSAGEALTSLEVSALFVLSVSDVHGIPVDEVERRRALVLGILLGGGGRKTIAEATNRTARHWARHVVDGVPAQTLRQINKVLGQNFITKYGSKQGIVVLGRIVPFGIGAALGGGASALLAGGCVKATRYAFGPAPEAWPAG</sequence>
<evidence type="ECO:0000313" key="2">
    <source>
        <dbReference type="Proteomes" id="UP001499987"/>
    </source>
</evidence>
<proteinExistence type="predicted"/>
<evidence type="ECO:0000313" key="1">
    <source>
        <dbReference type="EMBL" id="GAA1083004.1"/>
    </source>
</evidence>
<dbReference type="RefSeq" id="WP_344623860.1">
    <property type="nucleotide sequence ID" value="NZ_BAAALD010000021.1"/>
</dbReference>
<accession>A0ABN1TG66</accession>
<comment type="caution">
    <text evidence="1">The sequence shown here is derived from an EMBL/GenBank/DDBJ whole genome shotgun (WGS) entry which is preliminary data.</text>
</comment>
<evidence type="ECO:0008006" key="3">
    <source>
        <dbReference type="Google" id="ProtNLM"/>
    </source>
</evidence>
<keyword evidence="2" id="KW-1185">Reference proteome</keyword>